<proteinExistence type="predicted"/>
<evidence type="ECO:0000313" key="2">
    <source>
        <dbReference type="Proteomes" id="UP000243819"/>
    </source>
</evidence>
<dbReference type="AlphaFoldDB" id="A0A1H9Z383"/>
<evidence type="ECO:0000313" key="1">
    <source>
        <dbReference type="EMBL" id="SES75818.1"/>
    </source>
</evidence>
<reference evidence="2" key="1">
    <citation type="submission" date="2016-10" db="EMBL/GenBank/DDBJ databases">
        <authorList>
            <person name="Varghese N."/>
            <person name="Submissions S."/>
        </authorList>
    </citation>
    <scope>NUCLEOTIDE SEQUENCE [LARGE SCALE GENOMIC DNA]</scope>
    <source>
        <strain evidence="2">DSM 13577</strain>
    </source>
</reference>
<gene>
    <name evidence="1" type="ORF">SAMN03080614_100636</name>
</gene>
<dbReference type="EMBL" id="FOIF01000006">
    <property type="protein sequence ID" value="SES75818.1"/>
    <property type="molecule type" value="Genomic_DNA"/>
</dbReference>
<dbReference type="Proteomes" id="UP000243819">
    <property type="component" value="Unassembled WGS sequence"/>
</dbReference>
<sequence>MEVKTENNIQCPKCQSTSVEKLEAKENVHGIFGFYFRGSLEKEYKCKDCQHTW</sequence>
<dbReference type="RefSeq" id="WP_177159674.1">
    <property type="nucleotide sequence ID" value="NZ_FOIF01000006.1"/>
</dbReference>
<organism evidence="1 2">
    <name type="scientific">Anaerobranca gottschalkii DSM 13577</name>
    <dbReference type="NCBI Taxonomy" id="1120990"/>
    <lineage>
        <taxon>Bacteria</taxon>
        <taxon>Bacillati</taxon>
        <taxon>Bacillota</taxon>
        <taxon>Clostridia</taxon>
        <taxon>Eubacteriales</taxon>
        <taxon>Proteinivoracaceae</taxon>
        <taxon>Anaerobranca</taxon>
    </lineage>
</organism>
<name>A0A1H9Z383_9FIRM</name>
<keyword evidence="2" id="KW-1185">Reference proteome</keyword>
<accession>A0A1H9Z383</accession>
<dbReference type="STRING" id="1120990.SAMN03080614_100636"/>
<protein>
    <submittedName>
        <fullName evidence="1">Uncharacterized protein</fullName>
    </submittedName>
</protein>